<evidence type="ECO:0000256" key="3">
    <source>
        <dbReference type="ARBA" id="ARBA00022729"/>
    </source>
</evidence>
<feature type="domain" description="VWA7 N-terminal" evidence="6">
    <location>
        <begin position="209"/>
        <end position="258"/>
    </location>
</feature>
<dbReference type="PANTHER" id="PTHR14905">
    <property type="entry name" value="NG37"/>
    <property type="match status" value="1"/>
</dbReference>
<proteinExistence type="predicted"/>
<evidence type="ECO:0000256" key="4">
    <source>
        <dbReference type="SAM" id="SignalP"/>
    </source>
</evidence>
<dbReference type="InterPro" id="IPR056861">
    <property type="entry name" value="HMCN1-like_VWA"/>
</dbReference>
<gene>
    <name evidence="7" type="primary">G7c</name>
    <name evidence="7" type="ORF">L345_14398</name>
</gene>
<comment type="caution">
    <text evidence="7">The sequence shown here is derived from an EMBL/GenBank/DDBJ whole genome shotgun (WGS) entry which is preliminary data.</text>
</comment>
<dbReference type="InterPro" id="IPR056862">
    <property type="entry name" value="VWA7_N"/>
</dbReference>
<dbReference type="EMBL" id="AZIM01005166">
    <property type="protein sequence ID" value="ETE59868.1"/>
    <property type="molecule type" value="Genomic_DNA"/>
</dbReference>
<accession>V8NE02</accession>
<organism evidence="7 8">
    <name type="scientific">Ophiophagus hannah</name>
    <name type="common">King cobra</name>
    <name type="synonym">Naja hannah</name>
    <dbReference type="NCBI Taxonomy" id="8665"/>
    <lineage>
        <taxon>Eukaryota</taxon>
        <taxon>Metazoa</taxon>
        <taxon>Chordata</taxon>
        <taxon>Craniata</taxon>
        <taxon>Vertebrata</taxon>
        <taxon>Euteleostomi</taxon>
        <taxon>Lepidosauria</taxon>
        <taxon>Squamata</taxon>
        <taxon>Bifurcata</taxon>
        <taxon>Unidentata</taxon>
        <taxon>Episquamata</taxon>
        <taxon>Toxicofera</taxon>
        <taxon>Serpentes</taxon>
        <taxon>Colubroidea</taxon>
        <taxon>Elapidae</taxon>
        <taxon>Elapinae</taxon>
        <taxon>Ophiophagus</taxon>
    </lineage>
</organism>
<dbReference type="Proteomes" id="UP000018936">
    <property type="component" value="Unassembled WGS sequence"/>
</dbReference>
<evidence type="ECO:0000256" key="1">
    <source>
        <dbReference type="ARBA" id="ARBA00004613"/>
    </source>
</evidence>
<keyword evidence="2" id="KW-0964">Secreted</keyword>
<dbReference type="Pfam" id="PF25107">
    <property type="entry name" value="VWA7_N"/>
    <property type="match status" value="2"/>
</dbReference>
<protein>
    <submittedName>
        <fullName evidence="7">Protein G7c</fullName>
    </submittedName>
</protein>
<feature type="domain" description="VWA7 N-terminal" evidence="6">
    <location>
        <begin position="98"/>
        <end position="208"/>
    </location>
</feature>
<keyword evidence="8" id="KW-1185">Reference proteome</keyword>
<feature type="domain" description="Hemicentin-1-like von Willebrand factor A" evidence="5">
    <location>
        <begin position="265"/>
        <end position="327"/>
    </location>
</feature>
<comment type="subcellular location">
    <subcellularLocation>
        <location evidence="1">Secreted</location>
    </subcellularLocation>
</comment>
<dbReference type="AlphaFoldDB" id="V8NE02"/>
<keyword evidence="3 4" id="KW-0732">Signal</keyword>
<dbReference type="InterPro" id="IPR052577">
    <property type="entry name" value="VWA7"/>
</dbReference>
<dbReference type="PANTHER" id="PTHR14905:SF21">
    <property type="entry name" value="VWFA DOMAIN-CONTAINING PROTEIN"/>
    <property type="match status" value="1"/>
</dbReference>
<name>V8NE02_OPHHA</name>
<evidence type="ECO:0000259" key="6">
    <source>
        <dbReference type="Pfam" id="PF25107"/>
    </source>
</evidence>
<sequence>MFWSKGSCEARQHTPFLLCHLAAVLLSMLLSLLLCAGIVSGFRPNHESGEISSSDFTDTDITELGVLRAVAWYMERNPLPGKPALTPGELENMNPLNATGLFKAYYKADVSPSRFIKAIKEIVTGNNLVESSKGNNDYYFYCEQISKSINQIRILVDSMLSSLKGEVDTRALEAAHLSAGRALHVVQKFYSNTNWVEMGKSSPYEYLCKCGHGGKYDLTQTFPATGGINKETSNPKLSPHYRLHQKAAELAIEATKSFFVGDGRSKGSLYGLKPSVTLSPLKFIFVFTDAGPKDESLKGEVEILIESTKSTVNYLLTGYCARRKRRRLLSGAAEPKR</sequence>
<dbReference type="Pfam" id="PF25106">
    <property type="entry name" value="VWA_4"/>
    <property type="match status" value="1"/>
</dbReference>
<evidence type="ECO:0000313" key="7">
    <source>
        <dbReference type="EMBL" id="ETE59868.1"/>
    </source>
</evidence>
<evidence type="ECO:0000256" key="2">
    <source>
        <dbReference type="ARBA" id="ARBA00022525"/>
    </source>
</evidence>
<dbReference type="OrthoDB" id="5985519at2759"/>
<feature type="non-terminal residue" evidence="7">
    <location>
        <position position="1"/>
    </location>
</feature>
<feature type="chain" id="PRO_5004771512" evidence="4">
    <location>
        <begin position="42"/>
        <end position="337"/>
    </location>
</feature>
<evidence type="ECO:0000259" key="5">
    <source>
        <dbReference type="Pfam" id="PF25106"/>
    </source>
</evidence>
<feature type="signal peptide" evidence="4">
    <location>
        <begin position="1"/>
        <end position="41"/>
    </location>
</feature>
<evidence type="ECO:0000313" key="8">
    <source>
        <dbReference type="Proteomes" id="UP000018936"/>
    </source>
</evidence>
<reference evidence="7 8" key="1">
    <citation type="journal article" date="2013" name="Proc. Natl. Acad. Sci. U.S.A.">
        <title>The king cobra genome reveals dynamic gene evolution and adaptation in the snake venom system.</title>
        <authorList>
            <person name="Vonk F.J."/>
            <person name="Casewell N.R."/>
            <person name="Henkel C.V."/>
            <person name="Heimberg A.M."/>
            <person name="Jansen H.J."/>
            <person name="McCleary R.J."/>
            <person name="Kerkkamp H.M."/>
            <person name="Vos R.A."/>
            <person name="Guerreiro I."/>
            <person name="Calvete J.J."/>
            <person name="Wuster W."/>
            <person name="Woods A.E."/>
            <person name="Logan J.M."/>
            <person name="Harrison R.A."/>
            <person name="Castoe T.A."/>
            <person name="de Koning A.P."/>
            <person name="Pollock D.D."/>
            <person name="Yandell M."/>
            <person name="Calderon D."/>
            <person name="Renjifo C."/>
            <person name="Currier R.B."/>
            <person name="Salgado D."/>
            <person name="Pla D."/>
            <person name="Sanz L."/>
            <person name="Hyder A.S."/>
            <person name="Ribeiro J.M."/>
            <person name="Arntzen J.W."/>
            <person name="van den Thillart G.E."/>
            <person name="Boetzer M."/>
            <person name="Pirovano W."/>
            <person name="Dirks R.P."/>
            <person name="Spaink H.P."/>
            <person name="Duboule D."/>
            <person name="McGlinn E."/>
            <person name="Kini R.M."/>
            <person name="Richardson M.K."/>
        </authorList>
    </citation>
    <scope>NUCLEOTIDE SEQUENCE</scope>
    <source>
        <tissue evidence="7">Blood</tissue>
    </source>
</reference>